<dbReference type="AlphaFoldDB" id="A0A8H3FNY9"/>
<feature type="compositionally biased region" description="Basic and acidic residues" evidence="2">
    <location>
        <begin position="30"/>
        <end position="60"/>
    </location>
</feature>
<reference evidence="3" key="1">
    <citation type="submission" date="2021-03" db="EMBL/GenBank/DDBJ databases">
        <authorList>
            <person name="Tagirdzhanova G."/>
        </authorList>
    </citation>
    <scope>NUCLEOTIDE SEQUENCE</scope>
</reference>
<feature type="region of interest" description="Disordered" evidence="2">
    <location>
        <begin position="1"/>
        <end position="97"/>
    </location>
</feature>
<feature type="coiled-coil region" evidence="1">
    <location>
        <begin position="117"/>
        <end position="144"/>
    </location>
</feature>
<keyword evidence="1" id="KW-0175">Coiled coil</keyword>
<sequence>MSSSGRRDANPFIAKVTKKNMLHGLNSEISEPKDGHGSQGEGERVPTEKAMREKRERSIGDGEDSIVGFKKAKKASGMNLTGGQWPQESPRQKTISEPLSRRAEREIIDPFNLKQTTNGLREEKRSLEEEVEGLQAQNAELQSQMRAKMRGSSGLEREINNSALSRIIILTRVTERLATTTSSSNALIVGLKKTPGGKWFEEIFDEEVARRVEEVEK</sequence>
<dbReference type="Proteomes" id="UP000664203">
    <property type="component" value="Unassembled WGS sequence"/>
</dbReference>
<evidence type="ECO:0000313" key="3">
    <source>
        <dbReference type="EMBL" id="CAF9928009.1"/>
    </source>
</evidence>
<evidence type="ECO:0000256" key="2">
    <source>
        <dbReference type="SAM" id="MobiDB-lite"/>
    </source>
</evidence>
<evidence type="ECO:0000256" key="1">
    <source>
        <dbReference type="SAM" id="Coils"/>
    </source>
</evidence>
<comment type="caution">
    <text evidence="3">The sequence shown here is derived from an EMBL/GenBank/DDBJ whole genome shotgun (WGS) entry which is preliminary data.</text>
</comment>
<feature type="compositionally biased region" description="Polar residues" evidence="2">
    <location>
        <begin position="78"/>
        <end position="97"/>
    </location>
</feature>
<protein>
    <submittedName>
        <fullName evidence="3">Uncharacterized protein</fullName>
    </submittedName>
</protein>
<accession>A0A8H3FNY9</accession>
<evidence type="ECO:0000313" key="4">
    <source>
        <dbReference type="Proteomes" id="UP000664203"/>
    </source>
</evidence>
<gene>
    <name evidence="3" type="ORF">ALECFALPRED_003927</name>
</gene>
<proteinExistence type="predicted"/>
<dbReference type="EMBL" id="CAJPDR010000243">
    <property type="protein sequence ID" value="CAF9928009.1"/>
    <property type="molecule type" value="Genomic_DNA"/>
</dbReference>
<keyword evidence="4" id="KW-1185">Reference proteome</keyword>
<name>A0A8H3FNY9_9LECA</name>
<organism evidence="3 4">
    <name type="scientific">Alectoria fallacina</name>
    <dbReference type="NCBI Taxonomy" id="1903189"/>
    <lineage>
        <taxon>Eukaryota</taxon>
        <taxon>Fungi</taxon>
        <taxon>Dikarya</taxon>
        <taxon>Ascomycota</taxon>
        <taxon>Pezizomycotina</taxon>
        <taxon>Lecanoromycetes</taxon>
        <taxon>OSLEUM clade</taxon>
        <taxon>Lecanoromycetidae</taxon>
        <taxon>Lecanorales</taxon>
        <taxon>Lecanorineae</taxon>
        <taxon>Parmeliaceae</taxon>
        <taxon>Alectoria</taxon>
    </lineage>
</organism>